<dbReference type="RefSeq" id="WP_205260706.1">
    <property type="nucleotide sequence ID" value="NZ_JAERWK010000012.1"/>
</dbReference>
<reference evidence="6" key="1">
    <citation type="submission" date="2021-01" db="EMBL/GenBank/DDBJ databases">
        <title>YIM 132084 draft genome.</title>
        <authorList>
            <person name="An D."/>
        </authorList>
    </citation>
    <scope>NUCLEOTIDE SEQUENCE</scope>
    <source>
        <strain evidence="6">YIM 132084</strain>
    </source>
</reference>
<dbReference type="EMBL" id="JAERWK010000012">
    <property type="protein sequence ID" value="MBM9467775.1"/>
    <property type="molecule type" value="Genomic_DNA"/>
</dbReference>
<dbReference type="InterPro" id="IPR036661">
    <property type="entry name" value="Luciferase-like_sf"/>
</dbReference>
<keyword evidence="7" id="KW-1185">Reference proteome</keyword>
<dbReference type="PANTHER" id="PTHR42847:SF4">
    <property type="entry name" value="ALKANESULFONATE MONOOXYGENASE-RELATED"/>
    <property type="match status" value="1"/>
</dbReference>
<evidence type="ECO:0000256" key="2">
    <source>
        <dbReference type="ARBA" id="ARBA00022643"/>
    </source>
</evidence>
<proteinExistence type="predicted"/>
<dbReference type="InterPro" id="IPR050172">
    <property type="entry name" value="SsuD_RutA_monooxygenase"/>
</dbReference>
<accession>A0A938Y8H3</accession>
<evidence type="ECO:0000256" key="4">
    <source>
        <dbReference type="ARBA" id="ARBA00023033"/>
    </source>
</evidence>
<dbReference type="InterPro" id="IPR011251">
    <property type="entry name" value="Luciferase-like_dom"/>
</dbReference>
<keyword evidence="3" id="KW-0560">Oxidoreductase</keyword>
<name>A0A938Y8H3_9ACTN</name>
<evidence type="ECO:0000313" key="6">
    <source>
        <dbReference type="EMBL" id="MBM9467775.1"/>
    </source>
</evidence>
<sequence length="385" mass="42067">MAKPRAHDPEQLSFSYFFPTGQTDHVWSAEAARSTPALGRTVFTQMAQAAEEAGFDSVFIADTWSGHQRAAERAGHQSPKFHAPLLAMALFAVTEHLGVITTMHTSHHQPAHVARMGATLDAYSEGRWGWNVVTGFGDPEARLFGRDTLAAHDDRYAMAAEFVDLVKQLWTQDDPIDAQGRWYRAQGRIKAPRPVQQPHPLLVSAGASPAGLAFAAEHCDQLVVAGNTVEKIQSVDDRLDKILAAQGRAGEVTTAPFTITIVREGQGQAEEEYERLVQSLDVEATMELAADILGGVESIRSLFTEQGHAEAARAWGSGQGILKLFGTAEQVAQQLVTLKAETTTANVLINFPLWNPQEVLGFRSVLDHLRDAGVWVPPAERSYSW</sequence>
<keyword evidence="1" id="KW-0285">Flavoprotein</keyword>
<dbReference type="Gene3D" id="3.20.20.30">
    <property type="entry name" value="Luciferase-like domain"/>
    <property type="match status" value="1"/>
</dbReference>
<dbReference type="Proteomes" id="UP000663792">
    <property type="component" value="Unassembled WGS sequence"/>
</dbReference>
<evidence type="ECO:0000313" key="7">
    <source>
        <dbReference type="Proteomes" id="UP000663792"/>
    </source>
</evidence>
<dbReference type="PANTHER" id="PTHR42847">
    <property type="entry name" value="ALKANESULFONATE MONOOXYGENASE"/>
    <property type="match status" value="1"/>
</dbReference>
<dbReference type="SUPFAM" id="SSF51679">
    <property type="entry name" value="Bacterial luciferase-like"/>
    <property type="match status" value="1"/>
</dbReference>
<feature type="domain" description="Luciferase-like" evidence="5">
    <location>
        <begin position="41"/>
        <end position="339"/>
    </location>
</feature>
<keyword evidence="4" id="KW-0503">Monooxygenase</keyword>
<protein>
    <submittedName>
        <fullName evidence="6">LLM class flavin-dependent oxidoreductase</fullName>
    </submittedName>
</protein>
<keyword evidence="2" id="KW-0288">FMN</keyword>
<organism evidence="6 7">
    <name type="scientific">Nakamurella leprariae</name>
    <dbReference type="NCBI Taxonomy" id="2803911"/>
    <lineage>
        <taxon>Bacteria</taxon>
        <taxon>Bacillati</taxon>
        <taxon>Actinomycetota</taxon>
        <taxon>Actinomycetes</taxon>
        <taxon>Nakamurellales</taxon>
        <taxon>Nakamurellaceae</taxon>
        <taxon>Nakamurella</taxon>
    </lineage>
</organism>
<evidence type="ECO:0000259" key="5">
    <source>
        <dbReference type="Pfam" id="PF00296"/>
    </source>
</evidence>
<comment type="caution">
    <text evidence="6">The sequence shown here is derived from an EMBL/GenBank/DDBJ whole genome shotgun (WGS) entry which is preliminary data.</text>
</comment>
<dbReference type="GO" id="GO:0004497">
    <property type="term" value="F:monooxygenase activity"/>
    <property type="evidence" value="ECO:0007669"/>
    <property type="project" value="UniProtKB-KW"/>
</dbReference>
<dbReference type="AlphaFoldDB" id="A0A938Y8H3"/>
<gene>
    <name evidence="6" type="ORF">JL106_10830</name>
</gene>
<evidence type="ECO:0000256" key="1">
    <source>
        <dbReference type="ARBA" id="ARBA00022630"/>
    </source>
</evidence>
<dbReference type="Pfam" id="PF00296">
    <property type="entry name" value="Bac_luciferase"/>
    <property type="match status" value="1"/>
</dbReference>
<evidence type="ECO:0000256" key="3">
    <source>
        <dbReference type="ARBA" id="ARBA00023002"/>
    </source>
</evidence>
<dbReference type="GO" id="GO:0016705">
    <property type="term" value="F:oxidoreductase activity, acting on paired donors, with incorporation or reduction of molecular oxygen"/>
    <property type="evidence" value="ECO:0007669"/>
    <property type="project" value="InterPro"/>
</dbReference>